<accession>A0A5B0MFV8</accession>
<name>A0A5B0MFV8_PUCGR</name>
<evidence type="ECO:0000256" key="1">
    <source>
        <dbReference type="SAM" id="SignalP"/>
    </source>
</evidence>
<dbReference type="AlphaFoldDB" id="A0A5B0MFV8"/>
<feature type="chain" id="PRO_5022892147" evidence="1">
    <location>
        <begin position="25"/>
        <end position="353"/>
    </location>
</feature>
<evidence type="ECO:0000313" key="2">
    <source>
        <dbReference type="EMBL" id="KAA1076077.1"/>
    </source>
</evidence>
<organism evidence="2 3">
    <name type="scientific">Puccinia graminis f. sp. tritici</name>
    <dbReference type="NCBI Taxonomy" id="56615"/>
    <lineage>
        <taxon>Eukaryota</taxon>
        <taxon>Fungi</taxon>
        <taxon>Dikarya</taxon>
        <taxon>Basidiomycota</taxon>
        <taxon>Pucciniomycotina</taxon>
        <taxon>Pucciniomycetes</taxon>
        <taxon>Pucciniales</taxon>
        <taxon>Pucciniaceae</taxon>
        <taxon>Puccinia</taxon>
    </lineage>
</organism>
<sequence length="353" mass="39778">MGLLASILCWSLLWQLWSAAAVSAGILIDLNKRPEEECSEGQLHLDTTIAAHHIEPIATGPSSFPIPSAIQIRAATKKRETYDGQEIDFSRGPRKHIGPTLAHSGYLDPRLSFTDDDHQLKPDHHCPMRIQSTTAPNHSMTTNPRIFEIDPQRSAHITTGFPTSSDLFPESLREFVRGYLSQRNRRLLPALRQRCTAFHKKLRSLKYRTTGMVSHPDLPFAHFSSDQGSQARAVRVLVPHGGNAAQPTDVCHSLYKSLVVSIHYCLRKLRAPSPLLKEEGMLDWLDNQIFSPGQNLKPIFGHIKPPYPDQDDSSEWKLGYTQDKLIEYFSAGWADRNLVWEVASNLIHARLNS</sequence>
<protein>
    <submittedName>
        <fullName evidence="2">Uncharacterized protein</fullName>
    </submittedName>
</protein>
<gene>
    <name evidence="2" type="ORF">PGTUg99_035280</name>
</gene>
<proteinExistence type="predicted"/>
<dbReference type="EMBL" id="VDEP01000471">
    <property type="protein sequence ID" value="KAA1076077.1"/>
    <property type="molecule type" value="Genomic_DNA"/>
</dbReference>
<evidence type="ECO:0000313" key="3">
    <source>
        <dbReference type="Proteomes" id="UP000325313"/>
    </source>
</evidence>
<dbReference type="Proteomes" id="UP000325313">
    <property type="component" value="Unassembled WGS sequence"/>
</dbReference>
<feature type="signal peptide" evidence="1">
    <location>
        <begin position="1"/>
        <end position="24"/>
    </location>
</feature>
<keyword evidence="1" id="KW-0732">Signal</keyword>
<comment type="caution">
    <text evidence="2">The sequence shown here is derived from an EMBL/GenBank/DDBJ whole genome shotgun (WGS) entry which is preliminary data.</text>
</comment>
<reference evidence="2 3" key="1">
    <citation type="submission" date="2019-05" db="EMBL/GenBank/DDBJ databases">
        <title>Emergence of the Ug99 lineage of the wheat stem rust pathogen through somatic hybridization.</title>
        <authorList>
            <person name="Li F."/>
            <person name="Upadhyaya N.M."/>
            <person name="Sperschneider J."/>
            <person name="Matny O."/>
            <person name="Nguyen-Phuc H."/>
            <person name="Mago R."/>
            <person name="Raley C."/>
            <person name="Miller M.E."/>
            <person name="Silverstein K.A.T."/>
            <person name="Henningsen E."/>
            <person name="Hirsch C.D."/>
            <person name="Visser B."/>
            <person name="Pretorius Z.A."/>
            <person name="Steffenson B.J."/>
            <person name="Schwessinger B."/>
            <person name="Dodds P.N."/>
            <person name="Figueroa M."/>
        </authorList>
    </citation>
    <scope>NUCLEOTIDE SEQUENCE [LARGE SCALE GENOMIC DNA]</scope>
    <source>
        <strain evidence="2 3">Ug99</strain>
    </source>
</reference>